<dbReference type="InterPro" id="IPR006976">
    <property type="entry name" value="VanZ-like"/>
</dbReference>
<dbReference type="RefSeq" id="WP_004912798.1">
    <property type="nucleotide sequence ID" value="NZ_MPLS01000009.1"/>
</dbReference>
<comment type="caution">
    <text evidence="3">The sequence shown here is derived from an EMBL/GenBank/DDBJ whole genome shotgun (WGS) entry which is preliminary data.</text>
</comment>
<feature type="transmembrane region" description="Helical" evidence="1">
    <location>
        <begin position="140"/>
        <end position="158"/>
    </location>
</feature>
<name>A0A1X0VEB8_LEUPS</name>
<evidence type="ECO:0000256" key="1">
    <source>
        <dbReference type="SAM" id="Phobius"/>
    </source>
</evidence>
<feature type="domain" description="VanZ-like" evidence="2">
    <location>
        <begin position="57"/>
        <end position="187"/>
    </location>
</feature>
<keyword evidence="1" id="KW-0812">Transmembrane</keyword>
<feature type="transmembrane region" description="Helical" evidence="1">
    <location>
        <begin position="107"/>
        <end position="128"/>
    </location>
</feature>
<feature type="transmembrane region" description="Helical" evidence="1">
    <location>
        <begin position="47"/>
        <end position="69"/>
    </location>
</feature>
<dbReference type="PANTHER" id="PTHR36834:SF1">
    <property type="entry name" value="INTEGRAL MEMBRANE PROTEIN"/>
    <property type="match status" value="1"/>
</dbReference>
<dbReference type="eggNOG" id="COG4767">
    <property type="taxonomic scope" value="Bacteria"/>
</dbReference>
<organism evidence="3 4">
    <name type="scientific">Leuconostoc pseudomesenteroides</name>
    <dbReference type="NCBI Taxonomy" id="33968"/>
    <lineage>
        <taxon>Bacteria</taxon>
        <taxon>Bacillati</taxon>
        <taxon>Bacillota</taxon>
        <taxon>Bacilli</taxon>
        <taxon>Lactobacillales</taxon>
        <taxon>Lactobacillaceae</taxon>
        <taxon>Leuconostoc</taxon>
    </lineage>
</organism>
<evidence type="ECO:0000313" key="4">
    <source>
        <dbReference type="Proteomes" id="UP000192288"/>
    </source>
</evidence>
<accession>A0A1X0VEB8</accession>
<dbReference type="AlphaFoldDB" id="A0A1X0VEB8"/>
<evidence type="ECO:0000259" key="2">
    <source>
        <dbReference type="Pfam" id="PF04892"/>
    </source>
</evidence>
<feature type="transmembrane region" description="Helical" evidence="1">
    <location>
        <begin position="16"/>
        <end position="35"/>
    </location>
</feature>
<keyword evidence="1" id="KW-1133">Transmembrane helix</keyword>
<sequence>MHTVYLNNQQYTAQNVNASLVVAFLSAILLIRFFVKSKLAGTLTWQNILGRLALASYAVLVAFLTLTFYRWPSFGTYIDVIKGYGGLGQYEFWRLSVFHPEGVAFSWYQMLANISLFIPLGLLAPLVLPKWRGFFKILPKIFLTSLIIETIQGISTFFYLSNRLFDANDLVTNTTGGVIGYILYKLVVRYIRIEKQRFSQGKHFKEKQDESDF</sequence>
<dbReference type="PANTHER" id="PTHR36834">
    <property type="entry name" value="MEMBRANE PROTEIN-RELATED"/>
    <property type="match status" value="1"/>
</dbReference>
<dbReference type="EMBL" id="MPLS01000009">
    <property type="protein sequence ID" value="ORI98082.1"/>
    <property type="molecule type" value="Genomic_DNA"/>
</dbReference>
<gene>
    <name evidence="3" type="ORF">BMR96_03880</name>
</gene>
<dbReference type="Pfam" id="PF04892">
    <property type="entry name" value="VanZ"/>
    <property type="match status" value="1"/>
</dbReference>
<dbReference type="InterPro" id="IPR053150">
    <property type="entry name" value="Teicoplanin_resist-assoc"/>
</dbReference>
<dbReference type="Proteomes" id="UP000192288">
    <property type="component" value="Unassembled WGS sequence"/>
</dbReference>
<reference evidence="3 4" key="1">
    <citation type="journal article" date="2017" name="Front. Microbiol.">
        <title>Genomic Characterization of Dairy Associated Leuconostoc Species and Diversity of Leuconostocs in Undefined Mixed Mesophilic Starter Cultures.</title>
        <authorList>
            <person name="Frantzen C.A."/>
            <person name="Kot W."/>
            <person name="Pedersen T.B."/>
            <person name="Ardo Y.M."/>
            <person name="Broadbent J.R."/>
            <person name="Neve H."/>
            <person name="Hansen L.H."/>
            <person name="Dal Bello F."/>
            <person name="Ostlie H.M."/>
            <person name="Kleppen H.P."/>
            <person name="Vogensen F.K."/>
            <person name="Holo H."/>
        </authorList>
    </citation>
    <scope>NUCLEOTIDE SEQUENCE [LARGE SCALE GENOMIC DNA]</scope>
    <source>
        <strain evidence="3 4">LMGCF08</strain>
    </source>
</reference>
<protein>
    <submittedName>
        <fullName evidence="3">Antibiotic resistance protein VanZ</fullName>
    </submittedName>
</protein>
<proteinExistence type="predicted"/>
<keyword evidence="1" id="KW-0472">Membrane</keyword>
<evidence type="ECO:0000313" key="3">
    <source>
        <dbReference type="EMBL" id="ORI98082.1"/>
    </source>
</evidence>
<dbReference type="STRING" id="33968.BMS77_01930"/>
<feature type="transmembrane region" description="Helical" evidence="1">
    <location>
        <begin position="170"/>
        <end position="188"/>
    </location>
</feature>